<dbReference type="PROSITE" id="PS52016">
    <property type="entry name" value="TONB_DEPENDENT_REC_3"/>
    <property type="match status" value="1"/>
</dbReference>
<keyword evidence="6 13" id="KW-0732">Signal</keyword>
<dbReference type="Proteomes" id="UP000198814">
    <property type="component" value="Unassembled WGS sequence"/>
</dbReference>
<keyword evidence="3 11" id="KW-0813">Transport</keyword>
<evidence type="ECO:0000256" key="11">
    <source>
        <dbReference type="PROSITE-ProRule" id="PRU01360"/>
    </source>
</evidence>
<evidence type="ECO:0000256" key="1">
    <source>
        <dbReference type="ARBA" id="ARBA00004571"/>
    </source>
</evidence>
<evidence type="ECO:0000259" key="15">
    <source>
        <dbReference type="Pfam" id="PF07715"/>
    </source>
</evidence>
<dbReference type="Pfam" id="PF07715">
    <property type="entry name" value="Plug"/>
    <property type="match status" value="1"/>
</dbReference>
<dbReference type="Gene3D" id="2.170.130.10">
    <property type="entry name" value="TonB-dependent receptor, plug domain"/>
    <property type="match status" value="1"/>
</dbReference>
<evidence type="ECO:0000256" key="13">
    <source>
        <dbReference type="SAM" id="SignalP"/>
    </source>
</evidence>
<evidence type="ECO:0000256" key="3">
    <source>
        <dbReference type="ARBA" id="ARBA00022448"/>
    </source>
</evidence>
<keyword evidence="9" id="KW-0675">Receptor</keyword>
<dbReference type="SUPFAM" id="SSF56935">
    <property type="entry name" value="Porins"/>
    <property type="match status" value="1"/>
</dbReference>
<evidence type="ECO:0000256" key="9">
    <source>
        <dbReference type="ARBA" id="ARBA00023170"/>
    </source>
</evidence>
<evidence type="ECO:0000256" key="10">
    <source>
        <dbReference type="ARBA" id="ARBA00023237"/>
    </source>
</evidence>
<evidence type="ECO:0000256" key="4">
    <source>
        <dbReference type="ARBA" id="ARBA00022452"/>
    </source>
</evidence>
<dbReference type="RefSeq" id="WP_090316462.1">
    <property type="nucleotide sequence ID" value="NZ_FNOE01000004.1"/>
</dbReference>
<reference evidence="17" key="1">
    <citation type="submission" date="2016-10" db="EMBL/GenBank/DDBJ databases">
        <authorList>
            <person name="Varghese N."/>
            <person name="Submissions S."/>
        </authorList>
    </citation>
    <scope>NUCLEOTIDE SEQUENCE [LARGE SCALE GENOMIC DNA]</scope>
    <source>
        <strain evidence="17">Nm76</strain>
    </source>
</reference>
<dbReference type="InterPro" id="IPR039426">
    <property type="entry name" value="TonB-dep_rcpt-like"/>
</dbReference>
<comment type="similarity">
    <text evidence="2 11 12">Belongs to the TonB-dependent receptor family.</text>
</comment>
<keyword evidence="10 11" id="KW-0998">Cell outer membrane</keyword>
<dbReference type="InterPro" id="IPR000531">
    <property type="entry name" value="Beta-barrel_TonB"/>
</dbReference>
<evidence type="ECO:0000256" key="6">
    <source>
        <dbReference type="ARBA" id="ARBA00022729"/>
    </source>
</evidence>
<gene>
    <name evidence="16" type="ORF">SAMN05216333_10463</name>
</gene>
<sequence length="687" mass="77499">MLNPAQLFHPKLFIVLALCWLANTASAENKSITGKQPVSNPFLDLSIEELMKVEVTSASRHSQKLSEVPSAIFVITQDDIRRSGATSIPEALRMAPGVEVARIGTDKWAISIRGFNGRFADKLQVMMDGRSVYNPLFAGVQWEQQDTLMEDIERIEVIRGPNAAVWGANAVNGVINIITKKAADTQGALISGGGGSFERGFAGARYGGKINDDTHYRFYVKGFTRDHMKTVTGENANDAWHQARGGFRLDHARGIDLFTVQGDIFYNAFGDRLDKSQLSAPIIQAETARGHNEGGNIRLRWDRKFSEKSAIMLQTYYDRVDYRLLTSSIFSAESFDIDLQHRFPLFDKHDVTWGANYRLYHNKVSDTELISFSPREQTNHLASAYIRDEITLLPERLRLNLGSRFDHNDFTGMEIQPNARLMWTPDNQNSIWMAVSRAVRTPSRAENDIQLNTRTLGAIPGLSALLPFPVLAQLNGASNFNAEKLIAYEIGYRHQFSPQASIDISAFYNDYSQLRDLSVGLPLFHASFPPHLILPVGLTNKASGHTHGVETSIEWKPHDKWRLQSSYSYLNMHIHSDSPLRRIDPTTGSADKVSPQHQVSVRSNYDLSEKLQLNLWLRYVSSVDFYRIPGYVTMDAKLVHRPLKNVELFVVGQNLFSQNHREFSADFLPSFPVYIPRGVYAGAEWQF</sequence>
<keyword evidence="4 11" id="KW-1134">Transmembrane beta strand</keyword>
<feature type="signal peptide" evidence="13">
    <location>
        <begin position="1"/>
        <end position="27"/>
    </location>
</feature>
<evidence type="ECO:0000256" key="12">
    <source>
        <dbReference type="RuleBase" id="RU003357"/>
    </source>
</evidence>
<proteinExistence type="inferred from homology"/>
<comment type="subcellular location">
    <subcellularLocation>
        <location evidence="1 11">Cell outer membrane</location>
        <topology evidence="1 11">Multi-pass membrane protein</topology>
    </subcellularLocation>
</comment>
<feature type="chain" id="PRO_5011726337" evidence="13">
    <location>
        <begin position="28"/>
        <end position="687"/>
    </location>
</feature>
<dbReference type="EMBL" id="FODO01000004">
    <property type="protein sequence ID" value="SEO08725.1"/>
    <property type="molecule type" value="Genomic_DNA"/>
</dbReference>
<dbReference type="InterPro" id="IPR036942">
    <property type="entry name" value="Beta-barrel_TonB_sf"/>
</dbReference>
<dbReference type="InterPro" id="IPR012910">
    <property type="entry name" value="Plug_dom"/>
</dbReference>
<evidence type="ECO:0000256" key="2">
    <source>
        <dbReference type="ARBA" id="ARBA00009810"/>
    </source>
</evidence>
<evidence type="ECO:0000313" key="17">
    <source>
        <dbReference type="Proteomes" id="UP000198814"/>
    </source>
</evidence>
<name>A0A1H8LUE8_9PROT</name>
<dbReference type="Gene3D" id="2.40.170.20">
    <property type="entry name" value="TonB-dependent receptor, beta-barrel domain"/>
    <property type="match status" value="1"/>
</dbReference>
<evidence type="ECO:0000256" key="7">
    <source>
        <dbReference type="ARBA" id="ARBA00023077"/>
    </source>
</evidence>
<evidence type="ECO:0000256" key="8">
    <source>
        <dbReference type="ARBA" id="ARBA00023136"/>
    </source>
</evidence>
<feature type="domain" description="TonB-dependent receptor plug" evidence="15">
    <location>
        <begin position="65"/>
        <end position="174"/>
    </location>
</feature>
<keyword evidence="7 12" id="KW-0798">TonB box</keyword>
<feature type="domain" description="TonB-dependent receptor-like beta-barrel" evidence="14">
    <location>
        <begin position="222"/>
        <end position="655"/>
    </location>
</feature>
<organism evidence="16 17">
    <name type="scientific">Nitrosomonas oligotropha</name>
    <dbReference type="NCBI Taxonomy" id="42354"/>
    <lineage>
        <taxon>Bacteria</taxon>
        <taxon>Pseudomonadati</taxon>
        <taxon>Pseudomonadota</taxon>
        <taxon>Betaproteobacteria</taxon>
        <taxon>Nitrosomonadales</taxon>
        <taxon>Nitrosomonadaceae</taxon>
        <taxon>Nitrosomonas</taxon>
    </lineage>
</organism>
<protein>
    <submittedName>
        <fullName evidence="16">Iron complex outermembrane recepter protein</fullName>
    </submittedName>
</protein>
<evidence type="ECO:0000259" key="14">
    <source>
        <dbReference type="Pfam" id="PF00593"/>
    </source>
</evidence>
<dbReference type="AlphaFoldDB" id="A0A1H8LUE8"/>
<keyword evidence="5 11" id="KW-0812">Transmembrane</keyword>
<dbReference type="GO" id="GO:0009279">
    <property type="term" value="C:cell outer membrane"/>
    <property type="evidence" value="ECO:0007669"/>
    <property type="project" value="UniProtKB-SubCell"/>
</dbReference>
<accession>A0A1H8LUE8</accession>
<dbReference type="InterPro" id="IPR037066">
    <property type="entry name" value="Plug_dom_sf"/>
</dbReference>
<dbReference type="STRING" id="42354.SAMN05216333_10463"/>
<dbReference type="OrthoDB" id="183532at2"/>
<dbReference type="GO" id="GO:0044718">
    <property type="term" value="P:siderophore transmembrane transport"/>
    <property type="evidence" value="ECO:0007669"/>
    <property type="project" value="TreeGrafter"/>
</dbReference>
<evidence type="ECO:0000256" key="5">
    <source>
        <dbReference type="ARBA" id="ARBA00022692"/>
    </source>
</evidence>
<dbReference type="Pfam" id="PF00593">
    <property type="entry name" value="TonB_dep_Rec_b-barrel"/>
    <property type="match status" value="1"/>
</dbReference>
<dbReference type="PANTHER" id="PTHR30069">
    <property type="entry name" value="TONB-DEPENDENT OUTER MEMBRANE RECEPTOR"/>
    <property type="match status" value="1"/>
</dbReference>
<evidence type="ECO:0000313" key="16">
    <source>
        <dbReference type="EMBL" id="SEO08725.1"/>
    </source>
</evidence>
<dbReference type="GO" id="GO:0015344">
    <property type="term" value="F:siderophore uptake transmembrane transporter activity"/>
    <property type="evidence" value="ECO:0007669"/>
    <property type="project" value="TreeGrafter"/>
</dbReference>
<dbReference type="PANTHER" id="PTHR30069:SF29">
    <property type="entry name" value="HEMOGLOBIN AND HEMOGLOBIN-HAPTOGLOBIN-BINDING PROTEIN 1-RELATED"/>
    <property type="match status" value="1"/>
</dbReference>
<dbReference type="CDD" id="cd01347">
    <property type="entry name" value="ligand_gated_channel"/>
    <property type="match status" value="1"/>
</dbReference>
<keyword evidence="8 11" id="KW-0472">Membrane</keyword>
<keyword evidence="17" id="KW-1185">Reference proteome</keyword>